<dbReference type="OrthoDB" id="9762834at2"/>
<evidence type="ECO:0000313" key="11">
    <source>
        <dbReference type="EMBL" id="QCI19468.1"/>
    </source>
</evidence>
<evidence type="ECO:0000256" key="9">
    <source>
        <dbReference type="ARBA" id="ARBA00023204"/>
    </source>
</evidence>
<dbReference type="GO" id="GO:0004386">
    <property type="term" value="F:helicase activity"/>
    <property type="evidence" value="ECO:0007669"/>
    <property type="project" value="UniProtKB-KW"/>
</dbReference>
<dbReference type="PANTHER" id="PTHR30591">
    <property type="entry name" value="RECBCD ENZYME SUBUNIT RECC"/>
    <property type="match status" value="1"/>
</dbReference>
<dbReference type="EMBL" id="CP033012">
    <property type="protein sequence ID" value="QCI19468.1"/>
    <property type="molecule type" value="Genomic_DNA"/>
</dbReference>
<keyword evidence="5" id="KW-0347">Helicase</keyword>
<keyword evidence="8" id="KW-0238">DNA-binding</keyword>
<dbReference type="GO" id="GO:0008854">
    <property type="term" value="F:exodeoxyribonuclease V activity"/>
    <property type="evidence" value="ECO:0007669"/>
    <property type="project" value="InterPro"/>
</dbReference>
<proteinExistence type="predicted"/>
<evidence type="ECO:0000256" key="4">
    <source>
        <dbReference type="ARBA" id="ARBA00022801"/>
    </source>
</evidence>
<keyword evidence="6" id="KW-0269">Exonuclease</keyword>
<evidence type="ECO:0000256" key="5">
    <source>
        <dbReference type="ARBA" id="ARBA00022806"/>
    </source>
</evidence>
<dbReference type="Gene3D" id="3.40.50.300">
    <property type="entry name" value="P-loop containing nucleotide triphosphate hydrolases"/>
    <property type="match status" value="1"/>
</dbReference>
<dbReference type="Gene3D" id="1.10.10.990">
    <property type="match status" value="1"/>
</dbReference>
<accession>A0A4D6XYC8</accession>
<evidence type="ECO:0000259" key="10">
    <source>
        <dbReference type="Pfam" id="PF17946"/>
    </source>
</evidence>
<dbReference type="GO" id="GO:0006281">
    <property type="term" value="P:DNA repair"/>
    <property type="evidence" value="ECO:0007669"/>
    <property type="project" value="UniProtKB-KW"/>
</dbReference>
<dbReference type="PIRSF" id="PIRSF000980">
    <property type="entry name" value="RecC"/>
    <property type="match status" value="1"/>
</dbReference>
<reference evidence="11 12" key="1">
    <citation type="submission" date="2018-10" db="EMBL/GenBank/DDBJ databases">
        <title>Comparative functional genomics of the obligate endosymbiont Buchnera aphidicola.</title>
        <authorList>
            <person name="Chong R.A."/>
        </authorList>
    </citation>
    <scope>NUCLEOTIDE SEQUENCE [LARGE SCALE GENOMIC DNA]</scope>
    <source>
        <strain evidence="11 12">Aoe</strain>
    </source>
</reference>
<sequence length="1121" mass="134692">MLFLYKTNDLDIVVNTICLRIKENPLDNPLTQEIILVNSEEIKQWLNYSLSLKLGITANIKILHIHSYIKKLYKYVIPKKKWLIEIKNDTILWYLLLFSREKNISVFLKKFKNSFEKYLFLSHIADLFKKYIKNRPDWINKWDKKKYFFKVNNQKLQEKIWIFLIQYIKDTNNKLCFYPKLLAHYIKYVNREKINVSDFPNRIFLIGTVQSSIYEILSIISNSKFIDIYLYFFTVSKHKINTNFQQKETKFVSNKIFDFTKRYDIFIKKIKNKNKRSNFNNYLLNLWGNLELDSIFFLKEIDHQYVNLYKNYNVDEKNKTLLNLIKSNIVLDREENLIKGFQKKLYNKKNVKENIYIDNSIEIHICYSIQTEVQVLHNNLLQIFNNNPDIFPHDVIVKSTNINIYLPFIKTIFNSVKKTHYIPFIIINKKINTDNVIFNSFFKLLNLSKCNFFHEEIFCLLRLPCIYKKFLLNKQEVIWLYDWTKQSNIKWGIDQEHLKKLNLPIDMYNTWEKGINRMILSCSINTKEKVIWNNTFPSHDFNLDASNVLNKFLIFISFLKKWKSKLSTSKKIKNWTLIGKNIIHDFYVKNKKTSKYFKLILNAWKKTITTASIIKHYRINILLLIEEILKNINNFKRKNKIFIGSVIISDFYSFEYIPYKVTYLLGFNEESYPEIKHYDFFDLTSDQKTTTYHNTYELKKYCFLVTLTNTKNFFFISYSESQHLYKDKTSQSPFIKELEAYIQKIININLNYCNNKEIKKKNFSIKYDHSTIIHNQKELKKNSILTEFSQKYLKMPKIYHESNLNIKKKFYSISIFNKNTILIKKFILFWKNPIFYFFKYYLNIFISKKHVNVSEFEPFSIDYLHRYKLNDEIFNYKLKNKKINTIFNRFLFSGKLPYKYFGESCFLKQEEEIDNIIKKISFLTKKSFKKNVFNLKINNISLKGKIQILTEKKTHKFGVFCFKPSVLKLKDGISFWIQHLVYCALGGKKPSMLIGSKNSEWHLTPLNKKKATYYLIKYINGFIVGSKNPILLTSSGMYWLNTIFDKKLNQISSNECIVKASKEKFMQIWNGNQFQQGEKDDIFLQKLIPNLNEQIIKKILKNAKKWFLPILKHSFRKVNIS</sequence>
<dbReference type="RefSeq" id="WP_158341932.1">
    <property type="nucleotide sequence ID" value="NZ_CP033012.1"/>
</dbReference>
<dbReference type="CDD" id="cd22353">
    <property type="entry name" value="RecC_C-like"/>
    <property type="match status" value="1"/>
</dbReference>
<dbReference type="InterPro" id="IPR013986">
    <property type="entry name" value="DExx_box_DNA_helicase_dom_sf"/>
</dbReference>
<dbReference type="AlphaFoldDB" id="A0A4D6XYC8"/>
<keyword evidence="12" id="KW-1185">Reference proteome</keyword>
<dbReference type="Pfam" id="PF04257">
    <property type="entry name" value="Exonuc_V_gamma"/>
    <property type="match status" value="1"/>
</dbReference>
<dbReference type="GO" id="GO:0006310">
    <property type="term" value="P:DNA recombination"/>
    <property type="evidence" value="ECO:0007669"/>
    <property type="project" value="TreeGrafter"/>
</dbReference>
<dbReference type="Proteomes" id="UP000298677">
    <property type="component" value="Chromosome"/>
</dbReference>
<keyword evidence="4" id="KW-0378">Hydrolase</keyword>
<evidence type="ECO:0000256" key="2">
    <source>
        <dbReference type="ARBA" id="ARBA00022741"/>
    </source>
</evidence>
<evidence type="ECO:0000256" key="8">
    <source>
        <dbReference type="ARBA" id="ARBA00023125"/>
    </source>
</evidence>
<dbReference type="SUPFAM" id="SSF52540">
    <property type="entry name" value="P-loop containing nucleoside triphosphate hydrolases"/>
    <property type="match status" value="2"/>
</dbReference>
<feature type="domain" description="RecC C-terminal" evidence="10">
    <location>
        <begin position="820"/>
        <end position="1042"/>
    </location>
</feature>
<dbReference type="Gene3D" id="3.40.50.10930">
    <property type="match status" value="1"/>
</dbReference>
<dbReference type="GO" id="GO:0009338">
    <property type="term" value="C:exodeoxyribonuclease V complex"/>
    <property type="evidence" value="ECO:0007669"/>
    <property type="project" value="InterPro"/>
</dbReference>
<keyword evidence="9" id="KW-0234">DNA repair</keyword>
<dbReference type="PANTHER" id="PTHR30591:SF1">
    <property type="entry name" value="RECBCD ENZYME SUBUNIT RECC"/>
    <property type="match status" value="1"/>
</dbReference>
<gene>
    <name evidence="11" type="ORF">D9V65_01805</name>
</gene>
<dbReference type="Pfam" id="PF17946">
    <property type="entry name" value="RecC_C"/>
    <property type="match status" value="1"/>
</dbReference>
<dbReference type="InterPro" id="IPR027417">
    <property type="entry name" value="P-loop_NTPase"/>
</dbReference>
<protein>
    <recommendedName>
        <fullName evidence="10">RecC C-terminal domain-containing protein</fullName>
    </recommendedName>
</protein>
<dbReference type="Gene3D" id="1.10.10.160">
    <property type="match status" value="1"/>
</dbReference>
<evidence type="ECO:0000256" key="1">
    <source>
        <dbReference type="ARBA" id="ARBA00022722"/>
    </source>
</evidence>
<dbReference type="InterPro" id="IPR041500">
    <property type="entry name" value="RecC_C"/>
</dbReference>
<keyword evidence="1" id="KW-0540">Nuclease</keyword>
<evidence type="ECO:0000313" key="12">
    <source>
        <dbReference type="Proteomes" id="UP000298677"/>
    </source>
</evidence>
<dbReference type="InterPro" id="IPR006697">
    <property type="entry name" value="RecC"/>
</dbReference>
<organism evidence="11 12">
    <name type="scientific">Buchnera aphidicola</name>
    <name type="common">Anoecia oenotherae</name>
    <dbReference type="NCBI Taxonomy" id="1241833"/>
    <lineage>
        <taxon>Bacteria</taxon>
        <taxon>Pseudomonadati</taxon>
        <taxon>Pseudomonadota</taxon>
        <taxon>Gammaproteobacteria</taxon>
        <taxon>Enterobacterales</taxon>
        <taxon>Erwiniaceae</taxon>
        <taxon>Buchnera</taxon>
    </lineage>
</organism>
<dbReference type="GO" id="GO:0005524">
    <property type="term" value="F:ATP binding"/>
    <property type="evidence" value="ECO:0007669"/>
    <property type="project" value="UniProtKB-KW"/>
</dbReference>
<name>A0A4D6XYC8_9GAMM</name>
<keyword evidence="2" id="KW-0547">Nucleotide-binding</keyword>
<evidence type="ECO:0000256" key="3">
    <source>
        <dbReference type="ARBA" id="ARBA00022763"/>
    </source>
</evidence>
<dbReference type="InterPro" id="IPR011335">
    <property type="entry name" value="Restrct_endonuc-II-like"/>
</dbReference>
<dbReference type="SUPFAM" id="SSF52980">
    <property type="entry name" value="Restriction endonuclease-like"/>
    <property type="match status" value="1"/>
</dbReference>
<keyword evidence="3" id="KW-0227">DNA damage</keyword>
<keyword evidence="7" id="KW-0067">ATP-binding</keyword>
<evidence type="ECO:0000256" key="6">
    <source>
        <dbReference type="ARBA" id="ARBA00022839"/>
    </source>
</evidence>
<dbReference type="GO" id="GO:0003677">
    <property type="term" value="F:DNA binding"/>
    <property type="evidence" value="ECO:0007669"/>
    <property type="project" value="UniProtKB-KW"/>
</dbReference>
<dbReference type="Gene3D" id="1.10.486.10">
    <property type="entry name" value="PCRA, domain 4"/>
    <property type="match status" value="1"/>
</dbReference>
<evidence type="ECO:0000256" key="7">
    <source>
        <dbReference type="ARBA" id="ARBA00022840"/>
    </source>
</evidence>